<dbReference type="SUPFAM" id="SSF54534">
    <property type="entry name" value="FKBP-like"/>
    <property type="match status" value="2"/>
</dbReference>
<dbReference type="PANTHER" id="PTHR47245">
    <property type="entry name" value="PEPTIDYLPROLYL ISOMERASE"/>
    <property type="match status" value="1"/>
</dbReference>
<feature type="domain" description="PpiC" evidence="3">
    <location>
        <begin position="230"/>
        <end position="331"/>
    </location>
</feature>
<feature type="chain" id="PRO_5047422418" evidence="2">
    <location>
        <begin position="20"/>
        <end position="652"/>
    </location>
</feature>
<sequence>MKINLKMFLFFLTVGVTLASCGQEKKDVLMTIDGSPIYASEFKRVYKKNLDLVKDESQKSVDAYLDLFIDYKLKVAAAYSENLHEKSSFKIDFEKYEEQLSRDYIYEDKVTEEIVKEAYDRSMYEIEASHILLLLDYTATPQDTLEAYNKIKNIRQEALDGKDFKTLVKKYTEEPGGAEREGYLGYFSAFAMVYPFESAAYATKVGEFSEIVRTQFGYHILKVTDKRKRLPTIKVSHIMVAIKGDSTGVKSEKKIKEINELLEQGESFESLAKQFSTDKASAKNGGELKPFRKGMLRAPKFEEVAYSLSKKGELSAPFKSSFGWHIIQFDSVLPDPSFEQQKAELQEKVRSGDRSKIIVSTTLQKIKDQFGFSKKNDYMPIFLEYLGDSIQNRRKQFRPFPASEEKALFSIGDRTVNFSDFDTYIKTNKLRYKILKTPVETLTNLYDEFETKEVKRYFKNNLENTNEEYAGVISEYRDGLLIFDVMNQNVWTKAKNDTIGLENYYNTHIDEYQWKQRVNATIVSSRSKDIAQEVITLFESNMAIEEIKAALAKQNSVIVVTEGLFEVDSKELPENFKVSQGVSNIYAVEDSFVVVKVNDIVVPSAKEIDLVKGRVINAYQNELEKKWLTSLREKYSVEINDKTLKKIKKDLK</sequence>
<keyword evidence="5" id="KW-1185">Reference proteome</keyword>
<dbReference type="RefSeq" id="WP_380216825.1">
    <property type="nucleotide sequence ID" value="NZ_JBHTBN010000002.1"/>
</dbReference>
<reference evidence="5" key="1">
    <citation type="journal article" date="2019" name="Int. J. Syst. Evol. Microbiol.">
        <title>The Global Catalogue of Microorganisms (GCM) 10K type strain sequencing project: providing services to taxonomists for standard genome sequencing and annotation.</title>
        <authorList>
            <consortium name="The Broad Institute Genomics Platform"/>
            <consortium name="The Broad Institute Genome Sequencing Center for Infectious Disease"/>
            <person name="Wu L."/>
            <person name="Ma J."/>
        </authorList>
    </citation>
    <scope>NUCLEOTIDE SEQUENCE [LARGE SCALE GENOMIC DNA]</scope>
    <source>
        <strain evidence="5">CGMCC 1.16306</strain>
    </source>
</reference>
<feature type="signal peptide" evidence="2">
    <location>
        <begin position="1"/>
        <end position="19"/>
    </location>
</feature>
<dbReference type="InterPro" id="IPR050245">
    <property type="entry name" value="PrsA_foldase"/>
</dbReference>
<gene>
    <name evidence="4" type="ORF">ACFQO1_04710</name>
</gene>
<proteinExistence type="predicted"/>
<feature type="domain" description="PpiC" evidence="3">
    <location>
        <begin position="123"/>
        <end position="225"/>
    </location>
</feature>
<dbReference type="Pfam" id="PF00639">
    <property type="entry name" value="Rotamase"/>
    <property type="match status" value="1"/>
</dbReference>
<evidence type="ECO:0000256" key="1">
    <source>
        <dbReference type="PROSITE-ProRule" id="PRU00278"/>
    </source>
</evidence>
<evidence type="ECO:0000313" key="5">
    <source>
        <dbReference type="Proteomes" id="UP001596415"/>
    </source>
</evidence>
<keyword evidence="1 4" id="KW-0413">Isomerase</keyword>
<dbReference type="InterPro" id="IPR000297">
    <property type="entry name" value="PPIase_PpiC"/>
</dbReference>
<evidence type="ECO:0000313" key="4">
    <source>
        <dbReference type="EMBL" id="MFC7356976.1"/>
    </source>
</evidence>
<comment type="caution">
    <text evidence="4">The sequence shown here is derived from an EMBL/GenBank/DDBJ whole genome shotgun (WGS) entry which is preliminary data.</text>
</comment>
<accession>A0ABW2MW14</accession>
<dbReference type="InterPro" id="IPR046357">
    <property type="entry name" value="PPIase_dom_sf"/>
</dbReference>
<protein>
    <submittedName>
        <fullName evidence="4">Peptidylprolyl isomerase</fullName>
    </submittedName>
</protein>
<evidence type="ECO:0000256" key="2">
    <source>
        <dbReference type="SAM" id="SignalP"/>
    </source>
</evidence>
<name>A0ABW2MW14_9FLAO</name>
<dbReference type="EMBL" id="JBHTBN010000002">
    <property type="protein sequence ID" value="MFC7356976.1"/>
    <property type="molecule type" value="Genomic_DNA"/>
</dbReference>
<keyword evidence="2" id="KW-0732">Signal</keyword>
<dbReference type="Pfam" id="PF13616">
    <property type="entry name" value="Rotamase_3"/>
    <property type="match status" value="1"/>
</dbReference>
<dbReference type="Proteomes" id="UP001596415">
    <property type="component" value="Unassembled WGS sequence"/>
</dbReference>
<evidence type="ECO:0000259" key="3">
    <source>
        <dbReference type="PROSITE" id="PS50198"/>
    </source>
</evidence>
<dbReference type="GO" id="GO:0016853">
    <property type="term" value="F:isomerase activity"/>
    <property type="evidence" value="ECO:0007669"/>
    <property type="project" value="UniProtKB-KW"/>
</dbReference>
<dbReference type="PANTHER" id="PTHR47245:SF2">
    <property type="entry name" value="PEPTIDYL-PROLYL CIS-TRANS ISOMERASE HP_0175-RELATED"/>
    <property type="match status" value="1"/>
</dbReference>
<dbReference type="Gene3D" id="3.10.50.40">
    <property type="match status" value="2"/>
</dbReference>
<dbReference type="PROSITE" id="PS51257">
    <property type="entry name" value="PROKAR_LIPOPROTEIN"/>
    <property type="match status" value="1"/>
</dbReference>
<dbReference type="PROSITE" id="PS50198">
    <property type="entry name" value="PPIC_PPIASE_2"/>
    <property type="match status" value="2"/>
</dbReference>
<keyword evidence="1" id="KW-0697">Rotamase</keyword>
<organism evidence="4 5">
    <name type="scientific">Jejudonia soesokkakensis</name>
    <dbReference type="NCBI Taxonomy" id="1323432"/>
    <lineage>
        <taxon>Bacteria</taxon>
        <taxon>Pseudomonadati</taxon>
        <taxon>Bacteroidota</taxon>
        <taxon>Flavobacteriia</taxon>
        <taxon>Flavobacteriales</taxon>
        <taxon>Flavobacteriaceae</taxon>
        <taxon>Jejudonia</taxon>
    </lineage>
</organism>